<keyword evidence="3" id="KW-0645">Protease</keyword>
<keyword evidence="12" id="KW-1185">Reference proteome</keyword>
<evidence type="ECO:0000256" key="4">
    <source>
        <dbReference type="ARBA" id="ARBA00022801"/>
    </source>
</evidence>
<feature type="region of interest" description="Disordered" evidence="8">
    <location>
        <begin position="31"/>
        <end position="53"/>
    </location>
</feature>
<evidence type="ECO:0000256" key="7">
    <source>
        <dbReference type="PROSITE-ProRule" id="PRU01379"/>
    </source>
</evidence>
<proteinExistence type="inferred from homology"/>
<dbReference type="SMART" id="SM00631">
    <property type="entry name" value="Zn_pept"/>
    <property type="match status" value="1"/>
</dbReference>
<dbReference type="Gene3D" id="3.40.630.10">
    <property type="entry name" value="Zn peptidases"/>
    <property type="match status" value="1"/>
</dbReference>
<dbReference type="SUPFAM" id="SSF53187">
    <property type="entry name" value="Zn-dependent exopeptidases"/>
    <property type="match status" value="1"/>
</dbReference>
<evidence type="ECO:0000256" key="2">
    <source>
        <dbReference type="ARBA" id="ARBA00005988"/>
    </source>
</evidence>
<accession>A0AAE0XIB4</accession>
<keyword evidence="6" id="KW-0482">Metalloprotease</keyword>
<sequence length="437" mass="46863">MKLTSLLPLLPLLAGAQACLTPAELQGGHIARRTTGTTPPANNTNTIPVGKGDRFRNGASFPRGIGTQPTANFTTIFNLVELRSAVKGLAKEYGIVPFESPFKTVQHNTIYGAKLGNTSSTFFHVLLQAGLHARERGAPDTLLYFIGDLLYADKHHTGLQYGGVSYTLDDVHAALLNGLVILPALNPDGIAYDQATDACWRKNRNPASATSGNPATVGVDLNRNFAPVWDFAHALAPGIQAASTDPASEIFAGTGPLSEPETKSVDWVMDGLPNLGWMVDIHQPAGVVLHGWCHDSNQATDPSQNLLNPAYDGKRGVVPDVPGLAYKEYKQLTEWDVEVLTAGRMADAMTDATGRPYVALQGPHLYPSSGCSADHGNWRNAVNSTRHRVHGLGVEAGAPNLDADCPFYPTVDMHRLNIIDTSVALMEALLSAARHKW</sequence>
<keyword evidence="5" id="KW-0862">Zinc</keyword>
<dbReference type="GO" id="GO:0008270">
    <property type="term" value="F:zinc ion binding"/>
    <property type="evidence" value="ECO:0007669"/>
    <property type="project" value="InterPro"/>
</dbReference>
<protein>
    <submittedName>
        <fullName evidence="11">Peptidase M14</fullName>
    </submittedName>
</protein>
<dbReference type="InterPro" id="IPR000834">
    <property type="entry name" value="Peptidase_M14"/>
</dbReference>
<evidence type="ECO:0000256" key="6">
    <source>
        <dbReference type="ARBA" id="ARBA00023049"/>
    </source>
</evidence>
<evidence type="ECO:0000256" key="1">
    <source>
        <dbReference type="ARBA" id="ARBA00001947"/>
    </source>
</evidence>
<feature type="domain" description="Peptidase M14" evidence="10">
    <location>
        <begin position="75"/>
        <end position="436"/>
    </location>
</feature>
<dbReference type="AlphaFoldDB" id="A0AAE0XIB4"/>
<dbReference type="PANTHER" id="PTHR11705">
    <property type="entry name" value="PROTEASE FAMILY M14 CARBOXYPEPTIDASE A,B"/>
    <property type="match status" value="1"/>
</dbReference>
<dbReference type="EMBL" id="JAULSO010000001">
    <property type="protein sequence ID" value="KAK3693890.1"/>
    <property type="molecule type" value="Genomic_DNA"/>
</dbReference>
<comment type="similarity">
    <text evidence="2 7">Belongs to the peptidase M14 family.</text>
</comment>
<feature type="active site" description="Proton donor/acceptor" evidence="7">
    <location>
        <position position="395"/>
    </location>
</feature>
<keyword evidence="9" id="KW-0732">Signal</keyword>
<dbReference type="PROSITE" id="PS52035">
    <property type="entry name" value="PEPTIDASE_M14"/>
    <property type="match status" value="1"/>
</dbReference>
<reference evidence="11" key="1">
    <citation type="journal article" date="2023" name="Mol. Phylogenet. Evol.">
        <title>Genome-scale phylogeny and comparative genomics of the fungal order Sordariales.</title>
        <authorList>
            <person name="Hensen N."/>
            <person name="Bonometti L."/>
            <person name="Westerberg I."/>
            <person name="Brannstrom I.O."/>
            <person name="Guillou S."/>
            <person name="Cros-Aarteil S."/>
            <person name="Calhoun S."/>
            <person name="Haridas S."/>
            <person name="Kuo A."/>
            <person name="Mondo S."/>
            <person name="Pangilinan J."/>
            <person name="Riley R."/>
            <person name="LaButti K."/>
            <person name="Andreopoulos B."/>
            <person name="Lipzen A."/>
            <person name="Chen C."/>
            <person name="Yan M."/>
            <person name="Daum C."/>
            <person name="Ng V."/>
            <person name="Clum A."/>
            <person name="Steindorff A."/>
            <person name="Ohm R.A."/>
            <person name="Martin F."/>
            <person name="Silar P."/>
            <person name="Natvig D.O."/>
            <person name="Lalanne C."/>
            <person name="Gautier V."/>
            <person name="Ament-Velasquez S.L."/>
            <person name="Kruys A."/>
            <person name="Hutchinson M.I."/>
            <person name="Powell A.J."/>
            <person name="Barry K."/>
            <person name="Miller A.N."/>
            <person name="Grigoriev I.V."/>
            <person name="Debuchy R."/>
            <person name="Gladieux P."/>
            <person name="Hiltunen Thoren M."/>
            <person name="Johannesson H."/>
        </authorList>
    </citation>
    <scope>NUCLEOTIDE SEQUENCE</scope>
    <source>
        <strain evidence="11">CBS 314.62</strain>
    </source>
</reference>
<name>A0AAE0XIB4_9PEZI</name>
<evidence type="ECO:0000313" key="11">
    <source>
        <dbReference type="EMBL" id="KAK3693890.1"/>
    </source>
</evidence>
<feature type="signal peptide" evidence="9">
    <location>
        <begin position="1"/>
        <end position="18"/>
    </location>
</feature>
<feature type="chain" id="PRO_5042072989" evidence="9">
    <location>
        <begin position="19"/>
        <end position="437"/>
    </location>
</feature>
<reference evidence="11" key="2">
    <citation type="submission" date="2023-06" db="EMBL/GenBank/DDBJ databases">
        <authorList>
            <consortium name="Lawrence Berkeley National Laboratory"/>
            <person name="Haridas S."/>
            <person name="Hensen N."/>
            <person name="Bonometti L."/>
            <person name="Westerberg I."/>
            <person name="Brannstrom I.O."/>
            <person name="Guillou S."/>
            <person name="Cros-Aarteil S."/>
            <person name="Calhoun S."/>
            <person name="Kuo A."/>
            <person name="Mondo S."/>
            <person name="Pangilinan J."/>
            <person name="Riley R."/>
            <person name="Labutti K."/>
            <person name="Andreopoulos B."/>
            <person name="Lipzen A."/>
            <person name="Chen C."/>
            <person name="Yanf M."/>
            <person name="Daum C."/>
            <person name="Ng V."/>
            <person name="Clum A."/>
            <person name="Steindorff A."/>
            <person name="Ohm R."/>
            <person name="Martin F."/>
            <person name="Silar P."/>
            <person name="Natvig D."/>
            <person name="Lalanne C."/>
            <person name="Gautier V."/>
            <person name="Ament-Velasquez S.L."/>
            <person name="Kruys A."/>
            <person name="Hutchinson M.I."/>
            <person name="Powell A.J."/>
            <person name="Barry K."/>
            <person name="Miller A.N."/>
            <person name="Grigoriev I.V."/>
            <person name="Debuchy R."/>
            <person name="Gladieux P."/>
            <person name="Thoren M.H."/>
            <person name="Johannesson H."/>
        </authorList>
    </citation>
    <scope>NUCLEOTIDE SEQUENCE</scope>
    <source>
        <strain evidence="11">CBS 314.62</strain>
    </source>
</reference>
<comment type="caution">
    <text evidence="11">The sequence shown here is derived from an EMBL/GenBank/DDBJ whole genome shotgun (WGS) entry which is preliminary data.</text>
</comment>
<evidence type="ECO:0000256" key="5">
    <source>
        <dbReference type="ARBA" id="ARBA00022833"/>
    </source>
</evidence>
<organism evidence="11 12">
    <name type="scientific">Podospora appendiculata</name>
    <dbReference type="NCBI Taxonomy" id="314037"/>
    <lineage>
        <taxon>Eukaryota</taxon>
        <taxon>Fungi</taxon>
        <taxon>Dikarya</taxon>
        <taxon>Ascomycota</taxon>
        <taxon>Pezizomycotina</taxon>
        <taxon>Sordariomycetes</taxon>
        <taxon>Sordariomycetidae</taxon>
        <taxon>Sordariales</taxon>
        <taxon>Podosporaceae</taxon>
        <taxon>Podospora</taxon>
    </lineage>
</organism>
<dbReference type="PANTHER" id="PTHR11705:SF143">
    <property type="entry name" value="SLL0236 PROTEIN"/>
    <property type="match status" value="1"/>
</dbReference>
<feature type="compositionally biased region" description="Low complexity" evidence="8">
    <location>
        <begin position="34"/>
        <end position="48"/>
    </location>
</feature>
<evidence type="ECO:0000256" key="3">
    <source>
        <dbReference type="ARBA" id="ARBA00022670"/>
    </source>
</evidence>
<dbReference type="Pfam" id="PF00246">
    <property type="entry name" value="Peptidase_M14"/>
    <property type="match status" value="1"/>
</dbReference>
<dbReference type="GO" id="GO:0004181">
    <property type="term" value="F:metallocarboxypeptidase activity"/>
    <property type="evidence" value="ECO:0007669"/>
    <property type="project" value="InterPro"/>
</dbReference>
<gene>
    <name evidence="11" type="ORF">B0T22DRAFT_55232</name>
</gene>
<evidence type="ECO:0000256" key="8">
    <source>
        <dbReference type="SAM" id="MobiDB-lite"/>
    </source>
</evidence>
<comment type="cofactor">
    <cofactor evidence="1">
        <name>Zn(2+)</name>
        <dbReference type="ChEBI" id="CHEBI:29105"/>
    </cofactor>
</comment>
<evidence type="ECO:0000259" key="10">
    <source>
        <dbReference type="PROSITE" id="PS52035"/>
    </source>
</evidence>
<evidence type="ECO:0000313" key="12">
    <source>
        <dbReference type="Proteomes" id="UP001270362"/>
    </source>
</evidence>
<evidence type="ECO:0000256" key="9">
    <source>
        <dbReference type="SAM" id="SignalP"/>
    </source>
</evidence>
<dbReference type="Proteomes" id="UP001270362">
    <property type="component" value="Unassembled WGS sequence"/>
</dbReference>
<dbReference type="PROSITE" id="PS51257">
    <property type="entry name" value="PROKAR_LIPOPROTEIN"/>
    <property type="match status" value="1"/>
</dbReference>
<dbReference type="GO" id="GO:0006508">
    <property type="term" value="P:proteolysis"/>
    <property type="evidence" value="ECO:0007669"/>
    <property type="project" value="UniProtKB-KW"/>
</dbReference>
<keyword evidence="4" id="KW-0378">Hydrolase</keyword>